<protein>
    <submittedName>
        <fullName evidence="1">Uncharacterized protein</fullName>
    </submittedName>
</protein>
<comment type="caution">
    <text evidence="1">The sequence shown here is derived from an EMBL/GenBank/DDBJ whole genome shotgun (WGS) entry which is preliminary data.</text>
</comment>
<reference evidence="1" key="1">
    <citation type="submission" date="2022-03" db="EMBL/GenBank/DDBJ databases">
        <authorList>
            <person name="Martin C."/>
        </authorList>
    </citation>
    <scope>NUCLEOTIDE SEQUENCE</scope>
</reference>
<accession>A0A8S4PXA2</accession>
<organism evidence="1 2">
    <name type="scientific">Owenia fusiformis</name>
    <name type="common">Polychaete worm</name>
    <dbReference type="NCBI Taxonomy" id="6347"/>
    <lineage>
        <taxon>Eukaryota</taxon>
        <taxon>Metazoa</taxon>
        <taxon>Spiralia</taxon>
        <taxon>Lophotrochozoa</taxon>
        <taxon>Annelida</taxon>
        <taxon>Polychaeta</taxon>
        <taxon>Sedentaria</taxon>
        <taxon>Canalipalpata</taxon>
        <taxon>Sabellida</taxon>
        <taxon>Oweniida</taxon>
        <taxon>Oweniidae</taxon>
        <taxon>Owenia</taxon>
    </lineage>
</organism>
<dbReference type="EMBL" id="CAIIXF020000010">
    <property type="protein sequence ID" value="CAH1797879.1"/>
    <property type="molecule type" value="Genomic_DNA"/>
</dbReference>
<keyword evidence="2" id="KW-1185">Reference proteome</keyword>
<sequence length="120" mass="13125">MVSCYRDASDTHSDDINLNADCTTDYVFLGQLHEDADSSCDSNSVSVPDEPAWVVSVKVGGTLGTFKVESGAEVTMMSFSDSKRLQTFQVCPLQRLNIKAPGYCQMSGSVYYYIVLTRSA</sequence>
<gene>
    <name evidence="1" type="ORF">OFUS_LOCUS22093</name>
</gene>
<dbReference type="AlphaFoldDB" id="A0A8S4PXA2"/>
<dbReference type="Proteomes" id="UP000749559">
    <property type="component" value="Unassembled WGS sequence"/>
</dbReference>
<proteinExistence type="predicted"/>
<name>A0A8S4PXA2_OWEFU</name>
<evidence type="ECO:0000313" key="2">
    <source>
        <dbReference type="Proteomes" id="UP000749559"/>
    </source>
</evidence>
<evidence type="ECO:0000313" key="1">
    <source>
        <dbReference type="EMBL" id="CAH1797879.1"/>
    </source>
</evidence>